<protein>
    <submittedName>
        <fullName evidence="2">Uncharacterized protein</fullName>
    </submittedName>
</protein>
<organism evidence="2 3">
    <name type="scientific">Pleurodeles waltl</name>
    <name type="common">Iberian ribbed newt</name>
    <dbReference type="NCBI Taxonomy" id="8319"/>
    <lineage>
        <taxon>Eukaryota</taxon>
        <taxon>Metazoa</taxon>
        <taxon>Chordata</taxon>
        <taxon>Craniata</taxon>
        <taxon>Vertebrata</taxon>
        <taxon>Euteleostomi</taxon>
        <taxon>Amphibia</taxon>
        <taxon>Batrachia</taxon>
        <taxon>Caudata</taxon>
        <taxon>Salamandroidea</taxon>
        <taxon>Salamandridae</taxon>
        <taxon>Pleurodelinae</taxon>
        <taxon>Pleurodeles</taxon>
    </lineage>
</organism>
<gene>
    <name evidence="2" type="ORF">NDU88_000884</name>
</gene>
<feature type="region of interest" description="Disordered" evidence="1">
    <location>
        <begin position="22"/>
        <end position="147"/>
    </location>
</feature>
<feature type="compositionally biased region" description="Polar residues" evidence="1">
    <location>
        <begin position="36"/>
        <end position="45"/>
    </location>
</feature>
<comment type="caution">
    <text evidence="2">The sequence shown here is derived from an EMBL/GenBank/DDBJ whole genome shotgun (WGS) entry which is preliminary data.</text>
</comment>
<dbReference type="Proteomes" id="UP001066276">
    <property type="component" value="Chromosome 4_1"/>
</dbReference>
<feature type="compositionally biased region" description="Basic and acidic residues" evidence="1">
    <location>
        <begin position="22"/>
        <end position="33"/>
    </location>
</feature>
<evidence type="ECO:0000313" key="3">
    <source>
        <dbReference type="Proteomes" id="UP001066276"/>
    </source>
</evidence>
<accession>A0AAV7SXW3</accession>
<sequence length="188" mass="20521">MPPLLRHGQLSLNALRTGSEFLKDRTGHDHPFDMDLNNSDQTSDASGDGSQGESSSLPTSESEDQPGTRRTRSRNNSDQTSDASGDGSQGERSSLPTSESEDQPVTRRTRSRNNSDQTSDASGDGSQGESSSLPTSEYEDQPGTRRTNAKYTVVVVRNLQISSSSAKFFTTLFKLPFLIHHQVNQEVQ</sequence>
<reference evidence="2" key="1">
    <citation type="journal article" date="2022" name="bioRxiv">
        <title>Sequencing and chromosome-scale assembly of the giantPleurodeles waltlgenome.</title>
        <authorList>
            <person name="Brown T."/>
            <person name="Elewa A."/>
            <person name="Iarovenko S."/>
            <person name="Subramanian E."/>
            <person name="Araus A.J."/>
            <person name="Petzold A."/>
            <person name="Susuki M."/>
            <person name="Suzuki K.-i.T."/>
            <person name="Hayashi T."/>
            <person name="Toyoda A."/>
            <person name="Oliveira C."/>
            <person name="Osipova E."/>
            <person name="Leigh N.D."/>
            <person name="Simon A."/>
            <person name="Yun M.H."/>
        </authorList>
    </citation>
    <scope>NUCLEOTIDE SEQUENCE</scope>
    <source>
        <strain evidence="2">20211129_DDA</strain>
        <tissue evidence="2">Liver</tissue>
    </source>
</reference>
<feature type="compositionally biased region" description="Polar residues" evidence="1">
    <location>
        <begin position="74"/>
        <end position="83"/>
    </location>
</feature>
<evidence type="ECO:0000313" key="2">
    <source>
        <dbReference type="EMBL" id="KAJ1168972.1"/>
    </source>
</evidence>
<feature type="compositionally biased region" description="Polar residues" evidence="1">
    <location>
        <begin position="112"/>
        <end position="121"/>
    </location>
</feature>
<name>A0AAV7SXW3_PLEWA</name>
<keyword evidence="3" id="KW-1185">Reference proteome</keyword>
<dbReference type="EMBL" id="JANPWB010000007">
    <property type="protein sequence ID" value="KAJ1168972.1"/>
    <property type="molecule type" value="Genomic_DNA"/>
</dbReference>
<evidence type="ECO:0000256" key="1">
    <source>
        <dbReference type="SAM" id="MobiDB-lite"/>
    </source>
</evidence>
<dbReference type="AlphaFoldDB" id="A0AAV7SXW3"/>
<feature type="compositionally biased region" description="Polar residues" evidence="1">
    <location>
        <begin position="51"/>
        <end position="60"/>
    </location>
</feature>
<proteinExistence type="predicted"/>